<dbReference type="EMBL" id="KN441906">
    <property type="protein sequence ID" value="KHG27647.1"/>
    <property type="molecule type" value="Genomic_DNA"/>
</dbReference>
<gene>
    <name evidence="1" type="ORF">F383_11600</name>
</gene>
<evidence type="ECO:0000313" key="2">
    <source>
        <dbReference type="Proteomes" id="UP000032142"/>
    </source>
</evidence>
<proteinExistence type="predicted"/>
<evidence type="ECO:0000313" key="1">
    <source>
        <dbReference type="EMBL" id="KHG27647.1"/>
    </source>
</evidence>
<dbReference type="Proteomes" id="UP000032142">
    <property type="component" value="Unassembled WGS sequence"/>
</dbReference>
<sequence length="50" mass="5924">MASLILNYTGLLSYKAYSVSFFMFYRGSLARSFRISQSYTSHYLVADWYF</sequence>
<protein>
    <submittedName>
        <fullName evidence="1">Uncharacterized protein</fullName>
    </submittedName>
</protein>
<accession>A0A0B0PS15</accession>
<reference evidence="2" key="1">
    <citation type="submission" date="2014-09" db="EMBL/GenBank/DDBJ databases">
        <authorList>
            <person name="Mudge J."/>
            <person name="Ramaraj T."/>
            <person name="Lindquist I.E."/>
            <person name="Bharti A.K."/>
            <person name="Sundararajan A."/>
            <person name="Cameron C.T."/>
            <person name="Woodward J.E."/>
            <person name="May G.D."/>
            <person name="Brubaker C."/>
            <person name="Broadhvest J."/>
            <person name="Wilkins T.A."/>
        </authorList>
    </citation>
    <scope>NUCLEOTIDE SEQUENCE</scope>
    <source>
        <strain evidence="2">cv. AKA8401</strain>
    </source>
</reference>
<name>A0A0B0PS15_GOSAR</name>
<dbReference type="AlphaFoldDB" id="A0A0B0PS15"/>
<keyword evidence="2" id="KW-1185">Reference proteome</keyword>
<organism evidence="1 2">
    <name type="scientific">Gossypium arboreum</name>
    <name type="common">Tree cotton</name>
    <name type="synonym">Gossypium nanking</name>
    <dbReference type="NCBI Taxonomy" id="29729"/>
    <lineage>
        <taxon>Eukaryota</taxon>
        <taxon>Viridiplantae</taxon>
        <taxon>Streptophyta</taxon>
        <taxon>Embryophyta</taxon>
        <taxon>Tracheophyta</taxon>
        <taxon>Spermatophyta</taxon>
        <taxon>Magnoliopsida</taxon>
        <taxon>eudicotyledons</taxon>
        <taxon>Gunneridae</taxon>
        <taxon>Pentapetalae</taxon>
        <taxon>rosids</taxon>
        <taxon>malvids</taxon>
        <taxon>Malvales</taxon>
        <taxon>Malvaceae</taxon>
        <taxon>Malvoideae</taxon>
        <taxon>Gossypium</taxon>
    </lineage>
</organism>